<dbReference type="SMART" id="SM00934">
    <property type="entry name" value="OMPdecase"/>
    <property type="match status" value="1"/>
</dbReference>
<protein>
    <recommendedName>
        <fullName evidence="4">3-hexulose-6-phosphate synthase</fullName>
        <ecNumber evidence="4">4.1.2.43</ecNumber>
    </recommendedName>
</protein>
<evidence type="ECO:0000256" key="1">
    <source>
        <dbReference type="ARBA" id="ARBA00000718"/>
    </source>
</evidence>
<evidence type="ECO:0000256" key="6">
    <source>
        <dbReference type="ARBA" id="ARBA00023277"/>
    </source>
</evidence>
<dbReference type="Proteomes" id="UP000617951">
    <property type="component" value="Unassembled WGS sequence"/>
</dbReference>
<evidence type="ECO:0000259" key="7">
    <source>
        <dbReference type="SMART" id="SM00934"/>
    </source>
</evidence>
<dbReference type="GO" id="GO:0043801">
    <property type="term" value="F:hexulose-6-phosphate synthase activity"/>
    <property type="evidence" value="ECO:0007669"/>
    <property type="project" value="UniProtKB-EC"/>
</dbReference>
<reference evidence="8" key="1">
    <citation type="submission" date="2020-08" db="EMBL/GenBank/DDBJ databases">
        <title>Genome public.</title>
        <authorList>
            <person name="Liu C."/>
            <person name="Sun Q."/>
        </authorList>
    </citation>
    <scope>NUCLEOTIDE SEQUENCE</scope>
    <source>
        <strain evidence="8">NSJ-63</strain>
    </source>
</reference>
<dbReference type="InterPro" id="IPR017553">
    <property type="entry name" value="3-hexulose-6-phosphate_synth"/>
</dbReference>
<dbReference type="FunFam" id="3.20.20.70:FF:000022">
    <property type="entry name" value="3-keto-L-gulonate-6-phosphate decarboxylase UlaD"/>
    <property type="match status" value="1"/>
</dbReference>
<dbReference type="Pfam" id="PF00215">
    <property type="entry name" value="OMPdecase"/>
    <property type="match status" value="1"/>
</dbReference>
<evidence type="ECO:0000256" key="2">
    <source>
        <dbReference type="ARBA" id="ARBA00005014"/>
    </source>
</evidence>
<dbReference type="Gene3D" id="3.20.20.70">
    <property type="entry name" value="Aldolase class I"/>
    <property type="match status" value="1"/>
</dbReference>
<keyword evidence="5" id="KW-0456">Lyase</keyword>
<evidence type="ECO:0000256" key="4">
    <source>
        <dbReference type="ARBA" id="ARBA00012890"/>
    </source>
</evidence>
<keyword evidence="9" id="KW-1185">Reference proteome</keyword>
<evidence type="ECO:0000313" key="9">
    <source>
        <dbReference type="Proteomes" id="UP000617951"/>
    </source>
</evidence>
<sequence length="206" mass="22350">MNVQIAMDSETIGSAVQKATLVRDYVDVIEMGTGFLYRNGLSVVTEFKHLFPEKKILADMKLVDGGKHLAEDAFNAGADIVTVLAMGEYETISGAVQAANERGKEILADLIAAGDYTKYKDKMDEIGVHYVCAHMAVDTEQSDNNIEDFLKQLKNIKFKAKLALAGGIKTSNIANIAQYSPDLLVVGRAITQADDIVAAAKMFKEA</sequence>
<dbReference type="GO" id="GO:0006207">
    <property type="term" value="P:'de novo' pyrimidine nucleobase biosynthetic process"/>
    <property type="evidence" value="ECO:0007669"/>
    <property type="project" value="InterPro"/>
</dbReference>
<accession>A0A926DGL1</accession>
<comment type="caution">
    <text evidence="8">The sequence shown here is derived from an EMBL/GenBank/DDBJ whole genome shotgun (WGS) entry which is preliminary data.</text>
</comment>
<dbReference type="InterPro" id="IPR013785">
    <property type="entry name" value="Aldolase_TIM"/>
</dbReference>
<feature type="domain" description="Orotidine 5'-phosphate decarboxylase" evidence="7">
    <location>
        <begin position="2"/>
        <end position="203"/>
    </location>
</feature>
<dbReference type="EMBL" id="JACRSS010000001">
    <property type="protein sequence ID" value="MBC8537491.1"/>
    <property type="molecule type" value="Genomic_DNA"/>
</dbReference>
<dbReference type="GO" id="GO:0019854">
    <property type="term" value="P:L-ascorbic acid catabolic process"/>
    <property type="evidence" value="ECO:0007669"/>
    <property type="project" value="TreeGrafter"/>
</dbReference>
<dbReference type="InterPro" id="IPR001754">
    <property type="entry name" value="OMPdeCOase_dom"/>
</dbReference>
<evidence type="ECO:0000256" key="5">
    <source>
        <dbReference type="ARBA" id="ARBA00023239"/>
    </source>
</evidence>
<gene>
    <name evidence="8" type="ORF">H8693_00900</name>
</gene>
<dbReference type="GO" id="GO:0033982">
    <property type="term" value="F:3-dehydro-L-gulonate-6-phosphate decarboxylase activity"/>
    <property type="evidence" value="ECO:0007669"/>
    <property type="project" value="TreeGrafter"/>
</dbReference>
<dbReference type="SUPFAM" id="SSF51366">
    <property type="entry name" value="Ribulose-phoshate binding barrel"/>
    <property type="match status" value="1"/>
</dbReference>
<comment type="catalytic activity">
    <reaction evidence="1">
        <text>D-ribulose 5-phosphate + formaldehyde = D-arabino-hex-3-ulose 6-phosphate</text>
        <dbReference type="Rhea" id="RHEA:25201"/>
        <dbReference type="ChEBI" id="CHEBI:16842"/>
        <dbReference type="ChEBI" id="CHEBI:58121"/>
        <dbReference type="ChEBI" id="CHEBI:58542"/>
        <dbReference type="EC" id="4.1.2.43"/>
    </reaction>
</comment>
<dbReference type="PANTHER" id="PTHR35039:SF3">
    <property type="entry name" value="3-KETO-L-GULONATE-6-PHOSPHATE DECARBOXYLASE SGBH-RELATED"/>
    <property type="match status" value="1"/>
</dbReference>
<dbReference type="GO" id="GO:0004590">
    <property type="term" value="F:orotidine-5'-phosphate decarboxylase activity"/>
    <property type="evidence" value="ECO:0007669"/>
    <property type="project" value="InterPro"/>
</dbReference>
<proteinExistence type="inferred from homology"/>
<name>A0A926DGL1_9FIRM</name>
<dbReference type="InterPro" id="IPR011060">
    <property type="entry name" value="RibuloseP-bd_barrel"/>
</dbReference>
<comment type="pathway">
    <text evidence="2">One-carbon metabolism; formaldehyde assimilation via RuMP pathway; D-fructose 6-phosphate from D-ribulose 5-phosphate and formaldehyde: step 1/2.</text>
</comment>
<organism evidence="8 9">
    <name type="scientific">Guopingia tenuis</name>
    <dbReference type="NCBI Taxonomy" id="2763656"/>
    <lineage>
        <taxon>Bacteria</taxon>
        <taxon>Bacillati</taxon>
        <taxon>Bacillota</taxon>
        <taxon>Clostridia</taxon>
        <taxon>Christensenellales</taxon>
        <taxon>Christensenellaceae</taxon>
        <taxon>Guopingia</taxon>
    </lineage>
</organism>
<evidence type="ECO:0000256" key="3">
    <source>
        <dbReference type="ARBA" id="ARBA00006350"/>
    </source>
</evidence>
<dbReference type="RefSeq" id="WP_249279398.1">
    <property type="nucleotide sequence ID" value="NZ_JACRSS010000001.1"/>
</dbReference>
<keyword evidence="6" id="KW-0119">Carbohydrate metabolism</keyword>
<dbReference type="PANTHER" id="PTHR35039">
    <property type="entry name" value="3-KETO-L-GULONATE-6-PHOSPHATE DECARBOXYLASE SGBH-RELATED"/>
    <property type="match status" value="1"/>
</dbReference>
<comment type="similarity">
    <text evidence="3">Belongs to the HPS/KGPDC family. HPS subfamily.</text>
</comment>
<dbReference type="AlphaFoldDB" id="A0A926DGL1"/>
<dbReference type="NCBIfam" id="TIGR03128">
    <property type="entry name" value="RuMP_HxlA"/>
    <property type="match status" value="1"/>
</dbReference>
<evidence type="ECO:0000313" key="8">
    <source>
        <dbReference type="EMBL" id="MBC8537491.1"/>
    </source>
</evidence>
<dbReference type="EC" id="4.1.2.43" evidence="4"/>